<dbReference type="Proteomes" id="UP000038045">
    <property type="component" value="Unplaced"/>
</dbReference>
<dbReference type="AlphaFoldDB" id="A0A0N4Z830"/>
<sequence length="158" mass="17476">MRGLGDLAFDHVADRDDAGQTLVQQDRQVADAAVRHSGHQRLDGFRRIGEDHLAGHIMGDRALQRLRPVARNRAHNIALGQDAHHAVAFADDQGPHLTALELGAGFIQIGVRRQCEYCASLALENLGDQHGDFLLMGRPSSARRGRAARPTGWLRRRR</sequence>
<organism evidence="1 2">
    <name type="scientific">Parastrongyloides trichosuri</name>
    <name type="common">Possum-specific nematode worm</name>
    <dbReference type="NCBI Taxonomy" id="131310"/>
    <lineage>
        <taxon>Eukaryota</taxon>
        <taxon>Metazoa</taxon>
        <taxon>Ecdysozoa</taxon>
        <taxon>Nematoda</taxon>
        <taxon>Chromadorea</taxon>
        <taxon>Rhabditida</taxon>
        <taxon>Tylenchina</taxon>
        <taxon>Panagrolaimomorpha</taxon>
        <taxon>Strongyloidoidea</taxon>
        <taxon>Strongyloididae</taxon>
        <taxon>Parastrongyloides</taxon>
    </lineage>
</organism>
<evidence type="ECO:0000313" key="1">
    <source>
        <dbReference type="Proteomes" id="UP000038045"/>
    </source>
</evidence>
<reference evidence="2" key="1">
    <citation type="submission" date="2017-02" db="UniProtKB">
        <authorList>
            <consortium name="WormBaseParasite"/>
        </authorList>
    </citation>
    <scope>IDENTIFICATION</scope>
</reference>
<dbReference type="WBParaSite" id="PTRK_0000334400.1">
    <property type="protein sequence ID" value="PTRK_0000334400.1"/>
    <property type="gene ID" value="PTRK_0000334400"/>
</dbReference>
<evidence type="ECO:0000313" key="2">
    <source>
        <dbReference type="WBParaSite" id="PTRK_0000334400.1"/>
    </source>
</evidence>
<keyword evidence="1" id="KW-1185">Reference proteome</keyword>
<name>A0A0N4Z830_PARTI</name>
<accession>A0A0N4Z830</accession>
<proteinExistence type="predicted"/>
<protein>
    <submittedName>
        <fullName evidence="2">MOSC domain-containing protein</fullName>
    </submittedName>
</protein>